<keyword evidence="3" id="KW-1185">Reference proteome</keyword>
<accession>A0A1Y2J5E3</accession>
<dbReference type="Gene3D" id="3.40.50.1820">
    <property type="entry name" value="alpha/beta hydrolase"/>
    <property type="match status" value="1"/>
</dbReference>
<dbReference type="EMBL" id="KZ084087">
    <property type="protein sequence ID" value="OSD07671.1"/>
    <property type="molecule type" value="Genomic_DNA"/>
</dbReference>
<evidence type="ECO:0000313" key="3">
    <source>
        <dbReference type="Proteomes" id="UP000193067"/>
    </source>
</evidence>
<evidence type="ECO:0000313" key="2">
    <source>
        <dbReference type="EMBL" id="OSD07671.1"/>
    </source>
</evidence>
<organism evidence="2 3">
    <name type="scientific">Trametes coccinea (strain BRFM310)</name>
    <name type="common">Pycnoporus coccineus</name>
    <dbReference type="NCBI Taxonomy" id="1353009"/>
    <lineage>
        <taxon>Eukaryota</taxon>
        <taxon>Fungi</taxon>
        <taxon>Dikarya</taxon>
        <taxon>Basidiomycota</taxon>
        <taxon>Agaricomycotina</taxon>
        <taxon>Agaricomycetes</taxon>
        <taxon>Polyporales</taxon>
        <taxon>Polyporaceae</taxon>
        <taxon>Trametes</taxon>
    </lineage>
</organism>
<dbReference type="AlphaFoldDB" id="A0A1Y2J5E3"/>
<dbReference type="OrthoDB" id="3251587at2759"/>
<dbReference type="Proteomes" id="UP000193067">
    <property type="component" value="Unassembled WGS sequence"/>
</dbReference>
<name>A0A1Y2J5E3_TRAC3</name>
<reference evidence="2 3" key="1">
    <citation type="journal article" date="2015" name="Biotechnol. Biofuels">
        <title>Enhanced degradation of softwood versus hardwood by the white-rot fungus Pycnoporus coccineus.</title>
        <authorList>
            <person name="Couturier M."/>
            <person name="Navarro D."/>
            <person name="Chevret D."/>
            <person name="Henrissat B."/>
            <person name="Piumi F."/>
            <person name="Ruiz-Duenas F.J."/>
            <person name="Martinez A.T."/>
            <person name="Grigoriev I.V."/>
            <person name="Riley R."/>
            <person name="Lipzen A."/>
            <person name="Berrin J.G."/>
            <person name="Master E.R."/>
            <person name="Rosso M.N."/>
        </authorList>
    </citation>
    <scope>NUCLEOTIDE SEQUENCE [LARGE SCALE GENOMIC DNA]</scope>
    <source>
        <strain evidence="2 3">BRFM310</strain>
    </source>
</reference>
<sequence length="346" mass="37853">MPSLTVSANGVELSYVDSGVPVPSDNGYTTMFALHGVGFTGAIFEKVMSPATSASIRFVAINRRDYPGSTPFTPDDLKSVTSGTNEEKAAFVKARGLELASFIDQFIVRNNIPPVSKEGKHGGFALIGWSYGSFVALSAVANVDALDAPARARWTSHMRALVLHEPPTVAIGSPITPPFWSPMIDTTIPAEFRGPLHSQWVSSYFKHGDLSTRDFRVISWVLPVTSRAPTIFNIPEERLKVIDYAPPAAGSDLLMMLHLNNQMNASYKKACFDQDIRQLLPAMKITAFAGDSANSLTYPAYWAMEDDNKAYGGGMINFKGYIKGINHFVHWDEPAKALELYLDAVL</sequence>
<dbReference type="Pfam" id="PF12697">
    <property type="entry name" value="Abhydrolase_6"/>
    <property type="match status" value="1"/>
</dbReference>
<feature type="domain" description="AB hydrolase-1" evidence="1">
    <location>
        <begin position="34"/>
        <end position="202"/>
    </location>
</feature>
<evidence type="ECO:0000259" key="1">
    <source>
        <dbReference type="Pfam" id="PF12697"/>
    </source>
</evidence>
<gene>
    <name evidence="2" type="ORF">PYCCODRAFT_1448944</name>
</gene>
<dbReference type="InterPro" id="IPR029058">
    <property type="entry name" value="AB_hydrolase_fold"/>
</dbReference>
<protein>
    <recommendedName>
        <fullName evidence="1">AB hydrolase-1 domain-containing protein</fullName>
    </recommendedName>
</protein>
<dbReference type="SUPFAM" id="SSF53474">
    <property type="entry name" value="alpha/beta-Hydrolases"/>
    <property type="match status" value="1"/>
</dbReference>
<proteinExistence type="predicted"/>
<dbReference type="InterPro" id="IPR000073">
    <property type="entry name" value="AB_hydrolase_1"/>
</dbReference>